<dbReference type="EMBL" id="MNUO01000102">
    <property type="protein sequence ID" value="OIN96330.1"/>
    <property type="molecule type" value="Genomic_DNA"/>
</dbReference>
<organism evidence="1 2">
    <name type="scientific">Candidatus Desantisbacteria bacterium CG1_02_38_46</name>
    <dbReference type="NCBI Taxonomy" id="1817893"/>
    <lineage>
        <taxon>Bacteria</taxon>
        <taxon>Candidatus Desantisiibacteriota</taxon>
    </lineage>
</organism>
<dbReference type="AlphaFoldDB" id="A0A1J4SC83"/>
<proteinExistence type="predicted"/>
<protein>
    <submittedName>
        <fullName evidence="1">Uncharacterized protein</fullName>
    </submittedName>
</protein>
<dbReference type="Proteomes" id="UP000182278">
    <property type="component" value="Unassembled WGS sequence"/>
</dbReference>
<name>A0A1J4SC83_9BACT</name>
<accession>A0A1J4SC83</accession>
<gene>
    <name evidence="1" type="ORF">AUJ66_06605</name>
</gene>
<evidence type="ECO:0000313" key="1">
    <source>
        <dbReference type="EMBL" id="OIN96330.1"/>
    </source>
</evidence>
<reference evidence="1 2" key="1">
    <citation type="journal article" date="2016" name="Environ. Microbiol.">
        <title>Genomic resolution of a cold subsurface aquifer community provides metabolic insights for novel microbes adapted to high CO concentrations.</title>
        <authorList>
            <person name="Probst A.J."/>
            <person name="Castelle C.J."/>
            <person name="Singh A."/>
            <person name="Brown C.T."/>
            <person name="Anantharaman K."/>
            <person name="Sharon I."/>
            <person name="Hug L.A."/>
            <person name="Burstein D."/>
            <person name="Emerson J.B."/>
            <person name="Thomas B.C."/>
            <person name="Banfield J.F."/>
        </authorList>
    </citation>
    <scope>NUCLEOTIDE SEQUENCE [LARGE SCALE GENOMIC DNA]</scope>
    <source>
        <strain evidence="1">CG1_02_38_46</strain>
    </source>
</reference>
<comment type="caution">
    <text evidence="1">The sequence shown here is derived from an EMBL/GenBank/DDBJ whole genome shotgun (WGS) entry which is preliminary data.</text>
</comment>
<evidence type="ECO:0000313" key="2">
    <source>
        <dbReference type="Proteomes" id="UP000182278"/>
    </source>
</evidence>
<sequence length="344" mass="37082">MAVVTTSTTAGKKASLKSKTHAKYMAGLGGLLRFTAIFTTPVAGTFQWAGIMDELGSTASFKNGFSIGYNGTSLCIARFQNDVLFQVNRDSWDDKLDGTGASGMTIDTTKLNVFEIRFQYLGGGAIQFFVEDDSTGNFVVFHKILYANLNTSPSVYNPNFHYFIFADNGATTNSIVVKSASYAYFIEGKSELSEIHQPQFSSGAKQKSAVTSEVAIFTIKVKTSYAGKTNFIPILIENIGASIEASSANNLGIIRLVRNTTLGEAPFYSDINTTDSVVSIDTAGITVTGGKTLMSFQLAGKNDKINERLLDLKLILQDGDTITLTGSSANLATINGNILWKELF</sequence>